<dbReference type="PANTHER" id="PTHR43133">
    <property type="entry name" value="RNA POLYMERASE ECF-TYPE SIGMA FACTO"/>
    <property type="match status" value="1"/>
</dbReference>
<evidence type="ECO:0000256" key="6">
    <source>
        <dbReference type="SAM" id="MobiDB-lite"/>
    </source>
</evidence>
<evidence type="ECO:0000256" key="5">
    <source>
        <dbReference type="ARBA" id="ARBA00023163"/>
    </source>
</evidence>
<dbReference type="CDD" id="cd06171">
    <property type="entry name" value="Sigma70_r4"/>
    <property type="match status" value="1"/>
</dbReference>
<dbReference type="Proteomes" id="UP001484239">
    <property type="component" value="Unassembled WGS sequence"/>
</dbReference>
<dbReference type="InterPro" id="IPR000792">
    <property type="entry name" value="Tscrpt_reg_LuxR_C"/>
</dbReference>
<feature type="domain" description="HTH luxR-type" evidence="7">
    <location>
        <begin position="108"/>
        <end position="165"/>
    </location>
</feature>
<keyword evidence="9" id="KW-1185">Reference proteome</keyword>
<dbReference type="InterPro" id="IPR014284">
    <property type="entry name" value="RNA_pol_sigma-70_dom"/>
</dbReference>
<evidence type="ECO:0000259" key="7">
    <source>
        <dbReference type="SMART" id="SM00421"/>
    </source>
</evidence>
<keyword evidence="4" id="KW-0238">DNA-binding</keyword>
<dbReference type="NCBIfam" id="TIGR02937">
    <property type="entry name" value="sigma70-ECF"/>
    <property type="match status" value="1"/>
</dbReference>
<dbReference type="RefSeq" id="WP_405278649.1">
    <property type="nucleotide sequence ID" value="NZ_CP144380.1"/>
</dbReference>
<reference evidence="8 9" key="1">
    <citation type="submission" date="2024-02" db="EMBL/GenBank/DDBJ databases">
        <title>A novel Gemmatimonadota bacterium.</title>
        <authorList>
            <person name="Du Z.-J."/>
            <person name="Ye Y.-Q."/>
        </authorList>
    </citation>
    <scope>NUCLEOTIDE SEQUENCE [LARGE SCALE GENOMIC DNA]</scope>
    <source>
        <strain evidence="8 9">DH-20</strain>
    </source>
</reference>
<dbReference type="Gene3D" id="1.10.1740.10">
    <property type="match status" value="1"/>
</dbReference>
<dbReference type="InterPro" id="IPR036388">
    <property type="entry name" value="WH-like_DNA-bd_sf"/>
</dbReference>
<evidence type="ECO:0000256" key="3">
    <source>
        <dbReference type="ARBA" id="ARBA00023082"/>
    </source>
</evidence>
<name>A0ABU9ECL7_9BACT</name>
<evidence type="ECO:0000256" key="4">
    <source>
        <dbReference type="ARBA" id="ARBA00023125"/>
    </source>
</evidence>
<evidence type="ECO:0000256" key="2">
    <source>
        <dbReference type="ARBA" id="ARBA00023015"/>
    </source>
</evidence>
<protein>
    <submittedName>
        <fullName evidence="8">Sigma-70 family RNA polymerase sigma factor</fullName>
    </submittedName>
</protein>
<keyword evidence="5" id="KW-0804">Transcription</keyword>
<keyword evidence="3" id="KW-0731">Sigma factor</keyword>
<dbReference type="InterPro" id="IPR013325">
    <property type="entry name" value="RNA_pol_sigma_r2"/>
</dbReference>
<evidence type="ECO:0000256" key="1">
    <source>
        <dbReference type="ARBA" id="ARBA00010641"/>
    </source>
</evidence>
<organism evidence="8 9">
    <name type="scientific">Gaopeijia maritima</name>
    <dbReference type="NCBI Taxonomy" id="3119007"/>
    <lineage>
        <taxon>Bacteria</taxon>
        <taxon>Pseudomonadati</taxon>
        <taxon>Gemmatimonadota</taxon>
        <taxon>Longimicrobiia</taxon>
        <taxon>Gaopeijiales</taxon>
        <taxon>Gaopeijiaceae</taxon>
        <taxon>Gaopeijia</taxon>
    </lineage>
</organism>
<feature type="region of interest" description="Disordered" evidence="6">
    <location>
        <begin position="80"/>
        <end position="99"/>
    </location>
</feature>
<dbReference type="Pfam" id="PF08281">
    <property type="entry name" value="Sigma70_r4_2"/>
    <property type="match status" value="1"/>
</dbReference>
<dbReference type="InterPro" id="IPR013249">
    <property type="entry name" value="RNA_pol_sigma70_r4_t2"/>
</dbReference>
<keyword evidence="2" id="KW-0805">Transcription regulation</keyword>
<accession>A0ABU9ECL7</accession>
<dbReference type="InterPro" id="IPR007627">
    <property type="entry name" value="RNA_pol_sigma70_r2"/>
</dbReference>
<dbReference type="SUPFAM" id="SSF88946">
    <property type="entry name" value="Sigma2 domain of RNA polymerase sigma factors"/>
    <property type="match status" value="1"/>
</dbReference>
<sequence>MSIDWTTVYRETFPGLVRFLHRKVWDPERARDLAQEAFVRALREQPEKPRAWLFQVAANLARDEARTSIRRREHLTVIQGGLSEADPAPGPLEAAADSERKERVRAALARLSERDREVLTLWDAGLDYAEIAERAGLAPGAVGTTLARARKRLVAAFESEEGDHAAEG</sequence>
<dbReference type="Gene3D" id="1.10.10.10">
    <property type="entry name" value="Winged helix-like DNA-binding domain superfamily/Winged helix DNA-binding domain"/>
    <property type="match status" value="1"/>
</dbReference>
<dbReference type="EMBL" id="JBBHLI010000011">
    <property type="protein sequence ID" value="MEK9502481.1"/>
    <property type="molecule type" value="Genomic_DNA"/>
</dbReference>
<evidence type="ECO:0000313" key="9">
    <source>
        <dbReference type="Proteomes" id="UP001484239"/>
    </source>
</evidence>
<comment type="caution">
    <text evidence="8">The sequence shown here is derived from an EMBL/GenBank/DDBJ whole genome shotgun (WGS) entry which is preliminary data.</text>
</comment>
<proteinExistence type="inferred from homology"/>
<comment type="similarity">
    <text evidence="1">Belongs to the sigma-70 factor family. ECF subfamily.</text>
</comment>
<dbReference type="Pfam" id="PF04542">
    <property type="entry name" value="Sigma70_r2"/>
    <property type="match status" value="1"/>
</dbReference>
<dbReference type="SMART" id="SM00421">
    <property type="entry name" value="HTH_LUXR"/>
    <property type="match status" value="1"/>
</dbReference>
<dbReference type="InterPro" id="IPR013324">
    <property type="entry name" value="RNA_pol_sigma_r3/r4-like"/>
</dbReference>
<evidence type="ECO:0000313" key="8">
    <source>
        <dbReference type="EMBL" id="MEK9502481.1"/>
    </source>
</evidence>
<dbReference type="InterPro" id="IPR039425">
    <property type="entry name" value="RNA_pol_sigma-70-like"/>
</dbReference>
<dbReference type="SUPFAM" id="SSF88659">
    <property type="entry name" value="Sigma3 and sigma4 domains of RNA polymerase sigma factors"/>
    <property type="match status" value="1"/>
</dbReference>
<gene>
    <name evidence="8" type="ORF">WI372_15915</name>
</gene>
<dbReference type="PANTHER" id="PTHR43133:SF8">
    <property type="entry name" value="RNA POLYMERASE SIGMA FACTOR HI_1459-RELATED"/>
    <property type="match status" value="1"/>
</dbReference>